<organism evidence="3 4">
    <name type="scientific">Apatococcus lobatus</name>
    <dbReference type="NCBI Taxonomy" id="904363"/>
    <lineage>
        <taxon>Eukaryota</taxon>
        <taxon>Viridiplantae</taxon>
        <taxon>Chlorophyta</taxon>
        <taxon>core chlorophytes</taxon>
        <taxon>Trebouxiophyceae</taxon>
        <taxon>Chlorellales</taxon>
        <taxon>Chlorellaceae</taxon>
        <taxon>Apatococcus</taxon>
    </lineage>
</organism>
<protein>
    <recommendedName>
        <fullName evidence="2">F-box domain-containing protein</fullName>
    </recommendedName>
</protein>
<evidence type="ECO:0000313" key="3">
    <source>
        <dbReference type="EMBL" id="KAK9830746.1"/>
    </source>
</evidence>
<dbReference type="AlphaFoldDB" id="A0AAW1RAD8"/>
<dbReference type="GO" id="GO:0005930">
    <property type="term" value="C:axoneme"/>
    <property type="evidence" value="ECO:0007669"/>
    <property type="project" value="UniProtKB-SubCell"/>
</dbReference>
<keyword evidence="4" id="KW-1185">Reference proteome</keyword>
<dbReference type="InterPro" id="IPR036047">
    <property type="entry name" value="F-box-like_dom_sf"/>
</dbReference>
<sequence>MKRAPRLRLDELSCEAMVEIASHLDTKSLLTLRLVSRHFSSLSHLPVLTLQWDTDDADADASLALFIRRHCASPESPSVVLKAKEFQSEVLVRMLPACVEGLHIFTAAQIVDDKAMARLRCLKHLTLKRRTTGDSMAYAAHGIMCLPKLQKLTLEPARQAEASFLDACLLKSTSLQQLQISGVLQGTLRCWLGLR</sequence>
<feature type="domain" description="F-box" evidence="2">
    <location>
        <begin position="6"/>
        <end position="55"/>
    </location>
</feature>
<evidence type="ECO:0000259" key="2">
    <source>
        <dbReference type="PROSITE" id="PS50181"/>
    </source>
</evidence>
<dbReference type="Gene3D" id="3.80.10.10">
    <property type="entry name" value="Ribonuclease Inhibitor"/>
    <property type="match status" value="1"/>
</dbReference>
<gene>
    <name evidence="3" type="ORF">WJX74_005080</name>
</gene>
<accession>A0AAW1RAD8</accession>
<reference evidence="3 4" key="1">
    <citation type="journal article" date="2024" name="Nat. Commun.">
        <title>Phylogenomics reveals the evolutionary origins of lichenization in chlorophyte algae.</title>
        <authorList>
            <person name="Puginier C."/>
            <person name="Libourel C."/>
            <person name="Otte J."/>
            <person name="Skaloud P."/>
            <person name="Haon M."/>
            <person name="Grisel S."/>
            <person name="Petersen M."/>
            <person name="Berrin J.G."/>
            <person name="Delaux P.M."/>
            <person name="Dal Grande F."/>
            <person name="Keller J."/>
        </authorList>
    </citation>
    <scope>NUCLEOTIDE SEQUENCE [LARGE SCALE GENOMIC DNA]</scope>
    <source>
        <strain evidence="3 4">SAG 2145</strain>
    </source>
</reference>
<comment type="subcellular location">
    <subcellularLocation>
        <location evidence="1">Cytoplasm</location>
        <location evidence="1">Cytoskeleton</location>
        <location evidence="1">Cilium axoneme</location>
    </subcellularLocation>
</comment>
<dbReference type="InterPro" id="IPR001810">
    <property type="entry name" value="F-box_dom"/>
</dbReference>
<dbReference type="EMBL" id="JALJOS010000015">
    <property type="protein sequence ID" value="KAK9830746.1"/>
    <property type="molecule type" value="Genomic_DNA"/>
</dbReference>
<evidence type="ECO:0000256" key="1">
    <source>
        <dbReference type="ARBA" id="ARBA00004430"/>
    </source>
</evidence>
<dbReference type="SUPFAM" id="SSF81383">
    <property type="entry name" value="F-box domain"/>
    <property type="match status" value="1"/>
</dbReference>
<comment type="caution">
    <text evidence="3">The sequence shown here is derived from an EMBL/GenBank/DDBJ whole genome shotgun (WGS) entry which is preliminary data.</text>
</comment>
<dbReference type="PROSITE" id="PS50181">
    <property type="entry name" value="FBOX"/>
    <property type="match status" value="1"/>
</dbReference>
<dbReference type="Pfam" id="PF00646">
    <property type="entry name" value="F-box"/>
    <property type="match status" value="1"/>
</dbReference>
<evidence type="ECO:0000313" key="4">
    <source>
        <dbReference type="Proteomes" id="UP001438707"/>
    </source>
</evidence>
<name>A0AAW1RAD8_9CHLO</name>
<proteinExistence type="predicted"/>
<dbReference type="Proteomes" id="UP001438707">
    <property type="component" value="Unassembled WGS sequence"/>
</dbReference>
<dbReference type="InterPro" id="IPR032675">
    <property type="entry name" value="LRR_dom_sf"/>
</dbReference>